<evidence type="ECO:0000256" key="3">
    <source>
        <dbReference type="ARBA" id="ARBA00023125"/>
    </source>
</evidence>
<keyword evidence="2" id="KW-0805">Transcription regulation</keyword>
<dbReference type="PROSITE" id="PS50982">
    <property type="entry name" value="MBD"/>
    <property type="match status" value="1"/>
</dbReference>
<dbReference type="InterPro" id="IPR001739">
    <property type="entry name" value="Methyl_CpG_DNA-bd"/>
</dbReference>
<dbReference type="Proteomes" id="UP001293593">
    <property type="component" value="Unassembled WGS sequence"/>
</dbReference>
<dbReference type="Pfam" id="PF01429">
    <property type="entry name" value="MBD"/>
    <property type="match status" value="1"/>
</dbReference>
<name>A0AAE1M6A0_9FABA</name>
<proteinExistence type="predicted"/>
<dbReference type="GO" id="GO:0003677">
    <property type="term" value="F:DNA binding"/>
    <property type="evidence" value="ECO:0007669"/>
    <property type="project" value="UniProtKB-KW"/>
</dbReference>
<dbReference type="EMBL" id="JAWXYG010000013">
    <property type="protein sequence ID" value="KAK4254977.1"/>
    <property type="molecule type" value="Genomic_DNA"/>
</dbReference>
<evidence type="ECO:0000313" key="8">
    <source>
        <dbReference type="Proteomes" id="UP001293593"/>
    </source>
</evidence>
<dbReference type="PANTHER" id="PTHR12396">
    <property type="entry name" value="METHYL-CPG BINDING PROTEIN, MBD"/>
    <property type="match status" value="1"/>
</dbReference>
<dbReference type="InterPro" id="IPR016177">
    <property type="entry name" value="DNA-bd_dom_sf"/>
</dbReference>
<dbReference type="AlphaFoldDB" id="A0AAE1M6A0"/>
<feature type="domain" description="MBD" evidence="6">
    <location>
        <begin position="35"/>
        <end position="116"/>
    </location>
</feature>
<dbReference type="Gene3D" id="3.30.890.10">
    <property type="entry name" value="Methyl-cpg-binding Protein 2, Chain A"/>
    <property type="match status" value="2"/>
</dbReference>
<evidence type="ECO:0000256" key="1">
    <source>
        <dbReference type="ARBA" id="ARBA00004123"/>
    </source>
</evidence>
<evidence type="ECO:0000256" key="4">
    <source>
        <dbReference type="ARBA" id="ARBA00023163"/>
    </source>
</evidence>
<evidence type="ECO:0000313" key="7">
    <source>
        <dbReference type="EMBL" id="KAK4254977.1"/>
    </source>
</evidence>
<keyword evidence="3" id="KW-0238">DNA-binding</keyword>
<reference evidence="7" key="1">
    <citation type="submission" date="2023-10" db="EMBL/GenBank/DDBJ databases">
        <title>Chromosome-level genome of the transformable northern wattle, Acacia crassicarpa.</title>
        <authorList>
            <person name="Massaro I."/>
            <person name="Sinha N.R."/>
            <person name="Poethig S."/>
            <person name="Leichty A.R."/>
        </authorList>
    </citation>
    <scope>NUCLEOTIDE SEQUENCE</scope>
    <source>
        <strain evidence="7">Acra3RX</strain>
        <tissue evidence="7">Leaf</tissue>
    </source>
</reference>
<evidence type="ECO:0000259" key="6">
    <source>
        <dbReference type="PROSITE" id="PS50982"/>
    </source>
</evidence>
<dbReference type="SUPFAM" id="SSF54171">
    <property type="entry name" value="DNA-binding domain"/>
    <property type="match status" value="2"/>
</dbReference>
<dbReference type="GO" id="GO:0005634">
    <property type="term" value="C:nucleus"/>
    <property type="evidence" value="ECO:0007669"/>
    <property type="project" value="UniProtKB-SubCell"/>
</dbReference>
<evidence type="ECO:0000256" key="5">
    <source>
        <dbReference type="ARBA" id="ARBA00023242"/>
    </source>
</evidence>
<sequence length="299" mass="33310">MSGKSLPLAVIPLPVRKHECGEEEGELSLIETPANLHTSGDPFSLPDGWIVEEKPRPPSSRGYRHIDRYFYEPGTGKKFRSLVSVQRHLMEGTREPKRMKSENKNTIQADTQTRGSALSYGLPDNWIVEEKPREDVGIIDRTYIEPGTGRRFRSLLAAQRYLGEDNGFTATAKPLLKHGSEKQRPSGENCSAGVAGEDEIYVQSLKLVVKSKNYKKSGSPKKIGLNKGSKASMIDLSCPKERVKWVLSGNGCFWTPFMNGSKVPESVKQKWSDAFVSYIQDGGANEPICRGFTNGHHTW</sequence>
<accession>A0AAE1M6A0</accession>
<gene>
    <name evidence="7" type="ORF">QN277_008044</name>
</gene>
<keyword evidence="4" id="KW-0804">Transcription</keyword>
<protein>
    <recommendedName>
        <fullName evidence="6">MBD domain-containing protein</fullName>
    </recommendedName>
</protein>
<evidence type="ECO:0000256" key="2">
    <source>
        <dbReference type="ARBA" id="ARBA00023015"/>
    </source>
</evidence>
<keyword evidence="5" id="KW-0539">Nucleus</keyword>
<comment type="subcellular location">
    <subcellularLocation>
        <location evidence="1">Nucleus</location>
    </subcellularLocation>
</comment>
<organism evidence="7 8">
    <name type="scientific">Acacia crassicarpa</name>
    <name type="common">northern wattle</name>
    <dbReference type="NCBI Taxonomy" id="499986"/>
    <lineage>
        <taxon>Eukaryota</taxon>
        <taxon>Viridiplantae</taxon>
        <taxon>Streptophyta</taxon>
        <taxon>Embryophyta</taxon>
        <taxon>Tracheophyta</taxon>
        <taxon>Spermatophyta</taxon>
        <taxon>Magnoliopsida</taxon>
        <taxon>eudicotyledons</taxon>
        <taxon>Gunneridae</taxon>
        <taxon>Pentapetalae</taxon>
        <taxon>rosids</taxon>
        <taxon>fabids</taxon>
        <taxon>Fabales</taxon>
        <taxon>Fabaceae</taxon>
        <taxon>Caesalpinioideae</taxon>
        <taxon>mimosoid clade</taxon>
        <taxon>Acacieae</taxon>
        <taxon>Acacia</taxon>
    </lineage>
</organism>
<keyword evidence="8" id="KW-1185">Reference proteome</keyword>
<dbReference type="PANTHER" id="PTHR12396:SF38">
    <property type="entry name" value="METHYL-CPG-BINDING DOMAIN-CONTAINING PROTEIN 7"/>
    <property type="match status" value="1"/>
</dbReference>
<comment type="caution">
    <text evidence="7">The sequence shown here is derived from an EMBL/GenBank/DDBJ whole genome shotgun (WGS) entry which is preliminary data.</text>
</comment>